<dbReference type="InterPro" id="IPR040442">
    <property type="entry name" value="Pyrv_kinase-like_dom_sf"/>
</dbReference>
<feature type="non-terminal residue" evidence="15">
    <location>
        <position position="326"/>
    </location>
</feature>
<dbReference type="OrthoDB" id="108365at2759"/>
<dbReference type="Gene3D" id="3.40.1380.20">
    <property type="entry name" value="Pyruvate kinase, C-terminal domain"/>
    <property type="match status" value="1"/>
</dbReference>
<dbReference type="InterPro" id="IPR011037">
    <property type="entry name" value="Pyrv_Knase-like_insert_dom_sf"/>
</dbReference>
<sequence length="326" mass="35956">FSLKDHEHKGDYYLQSQQLQAANADSRLEHMCVLNIDSEPAQVRMTGIICTIGPACKDVEILQKMIIEGMNIARLNFSHGSYDYHRETIENVRKAVEGFSEPRPVAIALDTKGPEIRTGLINGSATAEVALVTGEYLNITVNDEFMNRCNKSVLWVDYKNICKVVDVGNRVYIDDGLISVICRVKGRDYMICEVENGGLLGSKKGCNLPGTAVDLPAVSDKDKQDIKFGVEMGVDMIFASFIRDAAGVKEIRKVLGPRGANIKIIAKLENHQGIRNFMEILEETDGVMVARGDMGIEIPPEKVFLAQKMMIGCCNRAGKPVICATQ</sequence>
<evidence type="ECO:0000313" key="15">
    <source>
        <dbReference type="EMBL" id="CAG5127267.1"/>
    </source>
</evidence>
<dbReference type="PRINTS" id="PR01050">
    <property type="entry name" value="PYRUVTKNASE"/>
</dbReference>
<feature type="non-terminal residue" evidence="15">
    <location>
        <position position="1"/>
    </location>
</feature>
<organism evidence="15 16">
    <name type="scientific">Candidula unifasciata</name>
    <dbReference type="NCBI Taxonomy" id="100452"/>
    <lineage>
        <taxon>Eukaryota</taxon>
        <taxon>Metazoa</taxon>
        <taxon>Spiralia</taxon>
        <taxon>Lophotrochozoa</taxon>
        <taxon>Mollusca</taxon>
        <taxon>Gastropoda</taxon>
        <taxon>Heterobranchia</taxon>
        <taxon>Euthyneura</taxon>
        <taxon>Panpulmonata</taxon>
        <taxon>Eupulmonata</taxon>
        <taxon>Stylommatophora</taxon>
        <taxon>Helicina</taxon>
        <taxon>Helicoidea</taxon>
        <taxon>Geomitridae</taxon>
        <taxon>Candidula</taxon>
    </lineage>
</organism>
<keyword evidence="11 13" id="KW-0324">Glycolysis</keyword>
<dbReference type="Gene3D" id="3.20.20.60">
    <property type="entry name" value="Phosphoenolpyruvate-binding domains"/>
    <property type="match status" value="1"/>
</dbReference>
<dbReference type="PANTHER" id="PTHR11817">
    <property type="entry name" value="PYRUVATE KINASE"/>
    <property type="match status" value="1"/>
</dbReference>
<comment type="catalytic activity">
    <reaction evidence="13">
        <text>pyruvate + ATP = phosphoenolpyruvate + ADP + H(+)</text>
        <dbReference type="Rhea" id="RHEA:18157"/>
        <dbReference type="ChEBI" id="CHEBI:15361"/>
        <dbReference type="ChEBI" id="CHEBI:15378"/>
        <dbReference type="ChEBI" id="CHEBI:30616"/>
        <dbReference type="ChEBI" id="CHEBI:58702"/>
        <dbReference type="ChEBI" id="CHEBI:456216"/>
        <dbReference type="EC" id="2.7.1.40"/>
    </reaction>
</comment>
<dbReference type="Gene3D" id="2.40.33.10">
    <property type="entry name" value="PK beta-barrel domain-like"/>
    <property type="match status" value="1"/>
</dbReference>
<accession>A0A8S3ZCG3</accession>
<evidence type="ECO:0000256" key="7">
    <source>
        <dbReference type="ARBA" id="ARBA00022741"/>
    </source>
</evidence>
<keyword evidence="7" id="KW-0547">Nucleotide-binding</keyword>
<protein>
    <recommendedName>
        <fullName evidence="4 13">Pyruvate kinase</fullName>
        <ecNumber evidence="4 13">2.7.1.40</ecNumber>
    </recommendedName>
</protein>
<comment type="similarity">
    <text evidence="3 13">Belongs to the pyruvate kinase family.</text>
</comment>
<feature type="domain" description="Pyruvate kinase barrel" evidence="14">
    <location>
        <begin position="44"/>
        <end position="326"/>
    </location>
</feature>
<dbReference type="Pfam" id="PF00224">
    <property type="entry name" value="PK"/>
    <property type="match status" value="1"/>
</dbReference>
<dbReference type="NCBIfam" id="TIGR01064">
    <property type="entry name" value="pyruv_kin"/>
    <property type="match status" value="1"/>
</dbReference>
<dbReference type="EC" id="2.7.1.40" evidence="4 13"/>
<evidence type="ECO:0000256" key="11">
    <source>
        <dbReference type="ARBA" id="ARBA00023152"/>
    </source>
</evidence>
<dbReference type="GO" id="GO:0030955">
    <property type="term" value="F:potassium ion binding"/>
    <property type="evidence" value="ECO:0007669"/>
    <property type="project" value="InterPro"/>
</dbReference>
<keyword evidence="5 13" id="KW-0808">Transferase</keyword>
<dbReference type="GO" id="GO:0005524">
    <property type="term" value="F:ATP binding"/>
    <property type="evidence" value="ECO:0007669"/>
    <property type="project" value="UniProtKB-KW"/>
</dbReference>
<dbReference type="InterPro" id="IPR015806">
    <property type="entry name" value="Pyrv_Knase_insert_dom_sf"/>
</dbReference>
<dbReference type="InterPro" id="IPR015793">
    <property type="entry name" value="Pyrv_Knase_brl"/>
</dbReference>
<dbReference type="PROSITE" id="PS00110">
    <property type="entry name" value="PYRUVATE_KINASE"/>
    <property type="match status" value="1"/>
</dbReference>
<dbReference type="SUPFAM" id="SSF51621">
    <property type="entry name" value="Phosphoenolpyruvate/pyruvate domain"/>
    <property type="match status" value="1"/>
</dbReference>
<dbReference type="InterPro" id="IPR036918">
    <property type="entry name" value="Pyrv_Knase_C_sf"/>
</dbReference>
<dbReference type="GO" id="GO:0016301">
    <property type="term" value="F:kinase activity"/>
    <property type="evidence" value="ECO:0007669"/>
    <property type="project" value="UniProtKB-KW"/>
</dbReference>
<keyword evidence="10 13" id="KW-0460">Magnesium</keyword>
<gene>
    <name evidence="15" type="ORF">CUNI_LOCUS12825</name>
</gene>
<keyword evidence="16" id="KW-1185">Reference proteome</keyword>
<evidence type="ECO:0000256" key="13">
    <source>
        <dbReference type="RuleBase" id="RU000504"/>
    </source>
</evidence>
<evidence type="ECO:0000256" key="2">
    <source>
        <dbReference type="ARBA" id="ARBA00004997"/>
    </source>
</evidence>
<dbReference type="SUPFAM" id="SSF50800">
    <property type="entry name" value="PK beta-barrel domain-like"/>
    <property type="match status" value="1"/>
</dbReference>
<evidence type="ECO:0000256" key="4">
    <source>
        <dbReference type="ARBA" id="ARBA00012142"/>
    </source>
</evidence>
<evidence type="ECO:0000256" key="9">
    <source>
        <dbReference type="ARBA" id="ARBA00022840"/>
    </source>
</evidence>
<evidence type="ECO:0000259" key="14">
    <source>
        <dbReference type="Pfam" id="PF00224"/>
    </source>
</evidence>
<reference evidence="15" key="1">
    <citation type="submission" date="2021-04" db="EMBL/GenBank/DDBJ databases">
        <authorList>
            <consortium name="Molecular Ecology Group"/>
        </authorList>
    </citation>
    <scope>NUCLEOTIDE SEQUENCE</scope>
</reference>
<dbReference type="InterPro" id="IPR015813">
    <property type="entry name" value="Pyrv/PenolPyrv_kinase-like_dom"/>
</dbReference>
<name>A0A8S3ZCG3_9EUPU</name>
<dbReference type="InterPro" id="IPR001697">
    <property type="entry name" value="Pyr_Knase"/>
</dbReference>
<dbReference type="InterPro" id="IPR018209">
    <property type="entry name" value="Pyrv_Knase_AS"/>
</dbReference>
<keyword evidence="6" id="KW-0479">Metal-binding</keyword>
<evidence type="ECO:0000256" key="5">
    <source>
        <dbReference type="ARBA" id="ARBA00022679"/>
    </source>
</evidence>
<comment type="pathway">
    <text evidence="2 13">Carbohydrate degradation; glycolysis; pyruvate from D-glyceraldehyde 3-phosphate: step 5/5.</text>
</comment>
<comment type="caution">
    <text evidence="15">The sequence shown here is derived from an EMBL/GenBank/DDBJ whole genome shotgun (WGS) entry which is preliminary data.</text>
</comment>
<evidence type="ECO:0000256" key="3">
    <source>
        <dbReference type="ARBA" id="ARBA00008663"/>
    </source>
</evidence>
<dbReference type="AlphaFoldDB" id="A0A8S3ZCG3"/>
<proteinExistence type="inferred from homology"/>
<evidence type="ECO:0000256" key="1">
    <source>
        <dbReference type="ARBA" id="ARBA00001958"/>
    </source>
</evidence>
<evidence type="ECO:0000256" key="6">
    <source>
        <dbReference type="ARBA" id="ARBA00022723"/>
    </source>
</evidence>
<keyword evidence="8 13" id="KW-0418">Kinase</keyword>
<evidence type="ECO:0000313" key="16">
    <source>
        <dbReference type="Proteomes" id="UP000678393"/>
    </source>
</evidence>
<dbReference type="EMBL" id="CAJHNH020002629">
    <property type="protein sequence ID" value="CAG5127267.1"/>
    <property type="molecule type" value="Genomic_DNA"/>
</dbReference>
<dbReference type="Proteomes" id="UP000678393">
    <property type="component" value="Unassembled WGS sequence"/>
</dbReference>
<evidence type="ECO:0000256" key="10">
    <source>
        <dbReference type="ARBA" id="ARBA00022842"/>
    </source>
</evidence>
<keyword evidence="9" id="KW-0067">ATP-binding</keyword>
<evidence type="ECO:0000256" key="12">
    <source>
        <dbReference type="ARBA" id="ARBA00023317"/>
    </source>
</evidence>
<evidence type="ECO:0000256" key="8">
    <source>
        <dbReference type="ARBA" id="ARBA00022777"/>
    </source>
</evidence>
<dbReference type="FunFam" id="2.40.33.10:FF:000023">
    <property type="entry name" value="Pyruvate kinase PKM"/>
    <property type="match status" value="1"/>
</dbReference>
<dbReference type="GO" id="GO:0004743">
    <property type="term" value="F:pyruvate kinase activity"/>
    <property type="evidence" value="ECO:0007669"/>
    <property type="project" value="UniProtKB-EC"/>
</dbReference>
<comment type="cofactor">
    <cofactor evidence="1">
        <name>K(+)</name>
        <dbReference type="ChEBI" id="CHEBI:29103"/>
    </cofactor>
</comment>
<dbReference type="GO" id="GO:0000287">
    <property type="term" value="F:magnesium ion binding"/>
    <property type="evidence" value="ECO:0007669"/>
    <property type="project" value="InterPro"/>
</dbReference>
<keyword evidence="12" id="KW-0670">Pyruvate</keyword>